<protein>
    <submittedName>
        <fullName evidence="2">Uncharacterized protein</fullName>
    </submittedName>
</protein>
<dbReference type="AlphaFoldDB" id="A0A699KF16"/>
<sequence length="85" mass="9855">EVEKVVRSRPIGRDQANWKMKAGSSATNAFHVESLGKMMATEYVMDIDSYDLQKSQKVLDLLRIKEQELELKADELEIRRLENCQ</sequence>
<gene>
    <name evidence="2" type="ORF">Tci_660060</name>
</gene>
<evidence type="ECO:0000256" key="1">
    <source>
        <dbReference type="SAM" id="Coils"/>
    </source>
</evidence>
<accession>A0A699KF16</accession>
<name>A0A699KF16_TANCI</name>
<organism evidence="2">
    <name type="scientific">Tanacetum cinerariifolium</name>
    <name type="common">Dalmatian daisy</name>
    <name type="synonym">Chrysanthemum cinerariifolium</name>
    <dbReference type="NCBI Taxonomy" id="118510"/>
    <lineage>
        <taxon>Eukaryota</taxon>
        <taxon>Viridiplantae</taxon>
        <taxon>Streptophyta</taxon>
        <taxon>Embryophyta</taxon>
        <taxon>Tracheophyta</taxon>
        <taxon>Spermatophyta</taxon>
        <taxon>Magnoliopsida</taxon>
        <taxon>eudicotyledons</taxon>
        <taxon>Gunneridae</taxon>
        <taxon>Pentapetalae</taxon>
        <taxon>asterids</taxon>
        <taxon>campanulids</taxon>
        <taxon>Asterales</taxon>
        <taxon>Asteraceae</taxon>
        <taxon>Asteroideae</taxon>
        <taxon>Anthemideae</taxon>
        <taxon>Anthemidinae</taxon>
        <taxon>Tanacetum</taxon>
    </lineage>
</organism>
<feature type="coiled-coil region" evidence="1">
    <location>
        <begin position="52"/>
        <end position="84"/>
    </location>
</feature>
<dbReference type="EMBL" id="BKCJ010506349">
    <property type="protein sequence ID" value="GFA88088.1"/>
    <property type="molecule type" value="Genomic_DNA"/>
</dbReference>
<keyword evidence="1" id="KW-0175">Coiled coil</keyword>
<feature type="non-terminal residue" evidence="2">
    <location>
        <position position="1"/>
    </location>
</feature>
<proteinExistence type="predicted"/>
<comment type="caution">
    <text evidence="2">The sequence shown here is derived from an EMBL/GenBank/DDBJ whole genome shotgun (WGS) entry which is preliminary data.</text>
</comment>
<reference evidence="2" key="1">
    <citation type="journal article" date="2019" name="Sci. Rep.">
        <title>Draft genome of Tanacetum cinerariifolium, the natural source of mosquito coil.</title>
        <authorList>
            <person name="Yamashiro T."/>
            <person name="Shiraishi A."/>
            <person name="Satake H."/>
            <person name="Nakayama K."/>
        </authorList>
    </citation>
    <scope>NUCLEOTIDE SEQUENCE</scope>
</reference>
<evidence type="ECO:0000313" key="2">
    <source>
        <dbReference type="EMBL" id="GFA88088.1"/>
    </source>
</evidence>